<evidence type="ECO:0000313" key="6">
    <source>
        <dbReference type="EMBL" id="PJK28825.1"/>
    </source>
</evidence>
<dbReference type="OrthoDB" id="7618306at2"/>
<gene>
    <name evidence="6" type="ORF">CVT23_15080</name>
</gene>
<sequence>MIALMIGLLAALPALAGDPGDLPGRVGGAVTEVVDGDTLFLEDGTEVRLVGIQAPKLPLGRAGFRKWPLADEAKATLESLVAGRRFDLHFGGRRLDRHGRSLAHMVTADGFWLQGEMLRLGMARVYSFPDNRALVEEMLALEQVARQGRYGIWSHPFYAVRSPEELGGNIGTFQIVKGMIADAARVRGTLYLNFGADWREDFTVAIDRSAGRLFPDTTPAIWRDRTIRVRGWVRSRNGPMIEASHPEQIEIVGE</sequence>
<reference evidence="6 7" key="1">
    <citation type="submission" date="2017-11" db="EMBL/GenBank/DDBJ databases">
        <title>Draft genome sequence of Rhizobiales bacterium SY3-13.</title>
        <authorList>
            <person name="Sun C."/>
        </authorList>
    </citation>
    <scope>NUCLEOTIDE SEQUENCE [LARGE SCALE GENOMIC DNA]</scope>
    <source>
        <strain evidence="6 7">SY3-13</strain>
    </source>
</reference>
<name>A0A2M9FZE2_9PROT</name>
<evidence type="ECO:0000256" key="2">
    <source>
        <dbReference type="ARBA" id="ARBA00022759"/>
    </source>
</evidence>
<dbReference type="PROSITE" id="PS50830">
    <property type="entry name" value="TNASE_3"/>
    <property type="match status" value="1"/>
</dbReference>
<evidence type="ECO:0000256" key="1">
    <source>
        <dbReference type="ARBA" id="ARBA00022722"/>
    </source>
</evidence>
<keyword evidence="2" id="KW-0255">Endonuclease</keyword>
<dbReference type="Gene3D" id="2.40.50.90">
    <property type="match status" value="1"/>
</dbReference>
<accession>A0A2M9FZE2</accession>
<dbReference type="GO" id="GO:0016787">
    <property type="term" value="F:hydrolase activity"/>
    <property type="evidence" value="ECO:0007669"/>
    <property type="project" value="UniProtKB-KW"/>
</dbReference>
<dbReference type="SUPFAM" id="SSF50199">
    <property type="entry name" value="Staphylococcal nuclease"/>
    <property type="match status" value="1"/>
</dbReference>
<dbReference type="EMBL" id="PHIG01000039">
    <property type="protein sequence ID" value="PJK28825.1"/>
    <property type="molecule type" value="Genomic_DNA"/>
</dbReference>
<dbReference type="InterPro" id="IPR035437">
    <property type="entry name" value="SNase_OB-fold_sf"/>
</dbReference>
<keyword evidence="1" id="KW-0540">Nuclease</keyword>
<keyword evidence="3" id="KW-0378">Hydrolase</keyword>
<dbReference type="InterPro" id="IPR016071">
    <property type="entry name" value="Staphylococal_nuclease_OB-fold"/>
</dbReference>
<feature type="domain" description="TNase-like" evidence="5">
    <location>
        <begin position="24"/>
        <end position="155"/>
    </location>
</feature>
<comment type="caution">
    <text evidence="6">The sequence shown here is derived from an EMBL/GenBank/DDBJ whole genome shotgun (WGS) entry which is preliminary data.</text>
</comment>
<dbReference type="Proteomes" id="UP000229498">
    <property type="component" value="Unassembled WGS sequence"/>
</dbReference>
<proteinExistence type="predicted"/>
<protein>
    <submittedName>
        <fullName evidence="6">Nuclease (SNase)</fullName>
    </submittedName>
</protein>
<dbReference type="PANTHER" id="PTHR12302:SF3">
    <property type="entry name" value="SERINE_THREONINE-PROTEIN KINASE 31"/>
    <property type="match status" value="1"/>
</dbReference>
<dbReference type="PANTHER" id="PTHR12302">
    <property type="entry name" value="EBNA2 BINDING PROTEIN P100"/>
    <property type="match status" value="1"/>
</dbReference>
<dbReference type="SMART" id="SM00318">
    <property type="entry name" value="SNc"/>
    <property type="match status" value="1"/>
</dbReference>
<feature type="chain" id="PRO_5014747675" evidence="4">
    <location>
        <begin position="17"/>
        <end position="254"/>
    </location>
</feature>
<keyword evidence="7" id="KW-1185">Reference proteome</keyword>
<feature type="signal peptide" evidence="4">
    <location>
        <begin position="1"/>
        <end position="16"/>
    </location>
</feature>
<evidence type="ECO:0000256" key="3">
    <source>
        <dbReference type="ARBA" id="ARBA00022801"/>
    </source>
</evidence>
<keyword evidence="4" id="KW-0732">Signal</keyword>
<evidence type="ECO:0000259" key="5">
    <source>
        <dbReference type="PROSITE" id="PS50830"/>
    </source>
</evidence>
<dbReference type="GO" id="GO:0004519">
    <property type="term" value="F:endonuclease activity"/>
    <property type="evidence" value="ECO:0007669"/>
    <property type="project" value="UniProtKB-KW"/>
</dbReference>
<organism evidence="6 7">
    <name type="scientific">Minwuia thermotolerans</name>
    <dbReference type="NCBI Taxonomy" id="2056226"/>
    <lineage>
        <taxon>Bacteria</taxon>
        <taxon>Pseudomonadati</taxon>
        <taxon>Pseudomonadota</taxon>
        <taxon>Alphaproteobacteria</taxon>
        <taxon>Minwuiales</taxon>
        <taxon>Minwuiaceae</taxon>
        <taxon>Minwuia</taxon>
    </lineage>
</organism>
<dbReference type="AlphaFoldDB" id="A0A2M9FZE2"/>
<dbReference type="Pfam" id="PF00565">
    <property type="entry name" value="SNase"/>
    <property type="match status" value="1"/>
</dbReference>
<evidence type="ECO:0000313" key="7">
    <source>
        <dbReference type="Proteomes" id="UP000229498"/>
    </source>
</evidence>
<evidence type="ECO:0000256" key="4">
    <source>
        <dbReference type="SAM" id="SignalP"/>
    </source>
</evidence>